<organism evidence="3 4">
    <name type="scientific">Lentinula aff. detonsa</name>
    <dbReference type="NCBI Taxonomy" id="2804958"/>
    <lineage>
        <taxon>Eukaryota</taxon>
        <taxon>Fungi</taxon>
        <taxon>Dikarya</taxon>
        <taxon>Basidiomycota</taxon>
        <taxon>Agaricomycotina</taxon>
        <taxon>Agaricomycetes</taxon>
        <taxon>Agaricomycetidae</taxon>
        <taxon>Agaricales</taxon>
        <taxon>Marasmiineae</taxon>
        <taxon>Omphalotaceae</taxon>
        <taxon>Lentinula</taxon>
    </lineage>
</organism>
<dbReference type="EMBL" id="MU793305">
    <property type="protein sequence ID" value="KAJ3786839.1"/>
    <property type="molecule type" value="Genomic_DNA"/>
</dbReference>
<dbReference type="InterPro" id="IPR000719">
    <property type="entry name" value="Prot_kinase_dom"/>
</dbReference>
<dbReference type="Proteomes" id="UP001163798">
    <property type="component" value="Unassembled WGS sequence"/>
</dbReference>
<feature type="domain" description="Protein kinase" evidence="2">
    <location>
        <begin position="78"/>
        <end position="472"/>
    </location>
</feature>
<gene>
    <name evidence="3" type="ORF">GGU10DRAFT_332045</name>
</gene>
<feature type="compositionally biased region" description="Basic and acidic residues" evidence="1">
    <location>
        <begin position="377"/>
        <end position="396"/>
    </location>
</feature>
<name>A0AA38KQR5_9AGAR</name>
<dbReference type="GO" id="GO:0004672">
    <property type="term" value="F:protein kinase activity"/>
    <property type="evidence" value="ECO:0007669"/>
    <property type="project" value="InterPro"/>
</dbReference>
<dbReference type="InterPro" id="IPR011009">
    <property type="entry name" value="Kinase-like_dom_sf"/>
</dbReference>
<feature type="region of interest" description="Disordered" evidence="1">
    <location>
        <begin position="376"/>
        <end position="396"/>
    </location>
</feature>
<accession>A0AA38KQR5</accession>
<dbReference type="AlphaFoldDB" id="A0AA38KQR5"/>
<evidence type="ECO:0000259" key="2">
    <source>
        <dbReference type="PROSITE" id="PS50011"/>
    </source>
</evidence>
<dbReference type="GO" id="GO:0005524">
    <property type="term" value="F:ATP binding"/>
    <property type="evidence" value="ECO:0007669"/>
    <property type="project" value="InterPro"/>
</dbReference>
<comment type="caution">
    <text evidence="3">The sequence shown here is derived from an EMBL/GenBank/DDBJ whole genome shotgun (WGS) entry which is preliminary data.</text>
</comment>
<dbReference type="PROSITE" id="PS50011">
    <property type="entry name" value="PROTEIN_KINASE_DOM"/>
    <property type="match status" value="1"/>
</dbReference>
<evidence type="ECO:0000313" key="4">
    <source>
        <dbReference type="Proteomes" id="UP001163798"/>
    </source>
</evidence>
<dbReference type="SUPFAM" id="SSF56112">
    <property type="entry name" value="Protein kinase-like (PK-like)"/>
    <property type="match status" value="1"/>
</dbReference>
<feature type="compositionally biased region" description="Low complexity" evidence="1">
    <location>
        <begin position="437"/>
        <end position="446"/>
    </location>
</feature>
<dbReference type="Gene3D" id="1.10.510.10">
    <property type="entry name" value="Transferase(Phosphotransferase) domain 1"/>
    <property type="match status" value="1"/>
</dbReference>
<feature type="region of interest" description="Disordered" evidence="1">
    <location>
        <begin position="412"/>
        <end position="472"/>
    </location>
</feature>
<sequence>MSLLNPVLADHLSLFSSVTLYGLTSLDDDDSKERSITLNREQSFPAKRYSADEEGRAPVGEQQWDAVSPPVDGLHADLQITDQLGEGRMGQVFAARLVSLKKSIHGETFPVGYIPLPSQFCIKLAKPEYIRSLAREAWFYEQLAKEDGYPGAITPVCFGFFSCRLPNNVRLRSWSSVKIKPEKPSDVPEGEEPIYDFYDDDEEGWYCYFDDGRRSHLDSPWHLQQWKARTDRSPFVGILITERLGAHMPTKFSTPPKELVRGLPQEVRTEMLTLLEDLNAVGIVHGDIKFNNILNRASESWLSSEVCPRHKRVHPWRVIDFDRSYKFMFHILINRPLSHYQIQWGMSVLFTPETVTILDEWMVFVIHYPIEPWSQRMEGRKERRKEGMHNGLIKEKGKEVNDHRIAVWRERVCVTPQEDGVPPDTPDAPDTPEAPDTPDTPLSTPEAPAPAPEIPETLEAPVPETLAEVHGG</sequence>
<evidence type="ECO:0000256" key="1">
    <source>
        <dbReference type="SAM" id="MobiDB-lite"/>
    </source>
</evidence>
<proteinExistence type="predicted"/>
<protein>
    <recommendedName>
        <fullName evidence="2">Protein kinase domain-containing protein</fullName>
    </recommendedName>
</protein>
<keyword evidence="4" id="KW-1185">Reference proteome</keyword>
<reference evidence="3" key="1">
    <citation type="submission" date="2022-08" db="EMBL/GenBank/DDBJ databases">
        <authorList>
            <consortium name="DOE Joint Genome Institute"/>
            <person name="Min B."/>
            <person name="Riley R."/>
            <person name="Sierra-Patev S."/>
            <person name="Naranjo-Ortiz M."/>
            <person name="Looney B."/>
            <person name="Konkel Z."/>
            <person name="Slot J.C."/>
            <person name="Sakamoto Y."/>
            <person name="Steenwyk J.L."/>
            <person name="Rokas A."/>
            <person name="Carro J."/>
            <person name="Camarero S."/>
            <person name="Ferreira P."/>
            <person name="Molpeceres G."/>
            <person name="Ruiz-Duenas F.J."/>
            <person name="Serrano A."/>
            <person name="Henrissat B."/>
            <person name="Drula E."/>
            <person name="Hughes K.W."/>
            <person name="Mata J.L."/>
            <person name="Ishikawa N.K."/>
            <person name="Vargas-Isla R."/>
            <person name="Ushijima S."/>
            <person name="Smith C.A."/>
            <person name="Ahrendt S."/>
            <person name="Andreopoulos W."/>
            <person name="He G."/>
            <person name="Labutti K."/>
            <person name="Lipzen A."/>
            <person name="Ng V."/>
            <person name="Sandor L."/>
            <person name="Barry K."/>
            <person name="Martinez A.T."/>
            <person name="Xiao Y."/>
            <person name="Gibbons J.G."/>
            <person name="Terashima K."/>
            <person name="Hibbett D.S."/>
            <person name="Grigoriev I.V."/>
        </authorList>
    </citation>
    <scope>NUCLEOTIDE SEQUENCE</scope>
    <source>
        <strain evidence="3">TFB10291</strain>
    </source>
</reference>
<evidence type="ECO:0000313" key="3">
    <source>
        <dbReference type="EMBL" id="KAJ3786839.1"/>
    </source>
</evidence>